<evidence type="ECO:0000313" key="2">
    <source>
        <dbReference type="Proteomes" id="UP000008199"/>
    </source>
</evidence>
<dbReference type="Pfam" id="PF06995">
    <property type="entry name" value="Phage_P2_GpU"/>
    <property type="match status" value="1"/>
</dbReference>
<reference evidence="1 2" key="1">
    <citation type="journal article" date="2008" name="DNA Res.">
        <title>Complete genome sequence and comparative analysis of the wild-type commensal Escherichia coli strain SE11 isolated from a healthy adult.</title>
        <authorList>
            <person name="Oshima K."/>
            <person name="Toh H."/>
            <person name="Ogura Y."/>
            <person name="Sasamoto H."/>
            <person name="Morita H."/>
            <person name="Park S.-H."/>
            <person name="Ooka T."/>
            <person name="Iyoda S."/>
            <person name="Taylor T.D."/>
            <person name="Hayashi T."/>
            <person name="Itoh K."/>
            <person name="Hattori M."/>
        </authorList>
    </citation>
    <scope>NUCLEOTIDE SEQUENCE [LARGE SCALE GENOMIC DNA]</scope>
    <source>
        <strain evidence="1 2">SE11</strain>
    </source>
</reference>
<dbReference type="Proteomes" id="UP000008199">
    <property type="component" value="Chromosome"/>
</dbReference>
<dbReference type="EMBL" id="AP009240">
    <property type="protein sequence ID" value="BAG77731.1"/>
    <property type="molecule type" value="Genomic_DNA"/>
</dbReference>
<dbReference type="AlphaFoldDB" id="A0A979GFQ5"/>
<dbReference type="InterPro" id="IPR009734">
    <property type="entry name" value="Myoviridae_GpU"/>
</dbReference>
<name>A0A979GFQ5_ECOSE</name>
<dbReference type="KEGG" id="ecy:ECSE_2207"/>
<protein>
    <recommendedName>
        <fullName evidence="3">Phage tail protein</fullName>
    </recommendedName>
</protein>
<gene>
    <name evidence="1" type="ordered locus">ECSE_2207</name>
</gene>
<accession>A0A979GFQ5</accession>
<organism evidence="1 2">
    <name type="scientific">Escherichia coli (strain SE11)</name>
    <dbReference type="NCBI Taxonomy" id="409438"/>
    <lineage>
        <taxon>Bacteria</taxon>
        <taxon>Pseudomonadati</taxon>
        <taxon>Pseudomonadota</taxon>
        <taxon>Gammaproteobacteria</taxon>
        <taxon>Enterobacterales</taxon>
        <taxon>Enterobacteriaceae</taxon>
        <taxon>Escherichia</taxon>
    </lineage>
</organism>
<evidence type="ECO:0000313" key="1">
    <source>
        <dbReference type="EMBL" id="BAG77731.1"/>
    </source>
</evidence>
<sequence>MTMSDAINGAEDIMLGVGDFIFAISTVAYNKLQRSDAWRWAQQTRFGKNDALQITGRPNPTITIDGKINALFLDGCGIGLLTDLRALGNSGEPQQLVLGTGEVKGYWVIRELTETQNSFLKGGTPKSQDFSLTLEYYGASLD</sequence>
<evidence type="ECO:0008006" key="3">
    <source>
        <dbReference type="Google" id="ProtNLM"/>
    </source>
</evidence>
<proteinExistence type="predicted"/>